<comment type="caution">
    <text evidence="1">The sequence shown here is derived from an EMBL/GenBank/DDBJ whole genome shotgun (WGS) entry which is preliminary data.</text>
</comment>
<sequence length="56" mass="6246">MSPGGGAADGARSGWPCVRRWRFAIYVVCRRMTWYAGRGAMASRVYPGFASMVRCR</sequence>
<dbReference type="Proteomes" id="UP000004535">
    <property type="component" value="Unassembled WGS sequence"/>
</dbReference>
<gene>
    <name evidence="1" type="ORF">BURMUCGD2_1425</name>
</gene>
<protein>
    <submittedName>
        <fullName evidence="1">Uncharacterized protein</fullName>
    </submittedName>
</protein>
<dbReference type="EMBL" id="ACFC01000019">
    <property type="protein sequence ID" value="EEE03998.1"/>
    <property type="molecule type" value="Genomic_DNA"/>
</dbReference>
<accession>B9BYX2</accession>
<reference evidence="1 2" key="1">
    <citation type="journal article" date="2012" name="J. Bacteriol.">
        <title>Draft Genome Sequence Determination for Cystic Fibrosis and Chronic Granulomatous Disease Burkholderia multivorans Isolates.</title>
        <authorList>
            <person name="Varga J.J."/>
            <person name="Losada L."/>
            <person name="Zelazny A.M."/>
            <person name="Brinkac L."/>
            <person name="Harkins D."/>
            <person name="Radune D."/>
            <person name="Hostetler J."/>
            <person name="Sampaio E.P."/>
            <person name="Ronning C.M."/>
            <person name="Nierman W.C."/>
            <person name="Greenberg D.E."/>
            <person name="Holland S.M."/>
            <person name="Goldberg J.B."/>
        </authorList>
    </citation>
    <scope>NUCLEOTIDE SEQUENCE [LARGE SCALE GENOMIC DNA]</scope>
    <source>
        <strain evidence="1 2">CGD2</strain>
    </source>
</reference>
<evidence type="ECO:0000313" key="1">
    <source>
        <dbReference type="EMBL" id="EEE03998.1"/>
    </source>
</evidence>
<name>B9BYX2_9BURK</name>
<evidence type="ECO:0000313" key="2">
    <source>
        <dbReference type="Proteomes" id="UP000004535"/>
    </source>
</evidence>
<organism evidence="1 2">
    <name type="scientific">Burkholderia multivorans CGD2</name>
    <dbReference type="NCBI Taxonomy" id="513052"/>
    <lineage>
        <taxon>Bacteria</taxon>
        <taxon>Pseudomonadati</taxon>
        <taxon>Pseudomonadota</taxon>
        <taxon>Betaproteobacteria</taxon>
        <taxon>Burkholderiales</taxon>
        <taxon>Burkholderiaceae</taxon>
        <taxon>Burkholderia</taxon>
        <taxon>Burkholderia cepacia complex</taxon>
    </lineage>
</organism>
<dbReference type="AlphaFoldDB" id="B9BYX2"/>
<proteinExistence type="predicted"/>